<dbReference type="CDD" id="cd00093">
    <property type="entry name" value="HTH_XRE"/>
    <property type="match status" value="1"/>
</dbReference>
<reference evidence="2" key="1">
    <citation type="submission" date="2022-07" db="EMBL/GenBank/DDBJ databases">
        <title>Enhanced cultured diversity of the mouse gut microbiota enables custom-made synthetic communities.</title>
        <authorList>
            <person name="Afrizal A."/>
        </authorList>
    </citation>
    <scope>NUCLEOTIDE SEQUENCE</scope>
    <source>
        <strain evidence="2">DSM 29186</strain>
    </source>
</reference>
<evidence type="ECO:0000259" key="1">
    <source>
        <dbReference type="PROSITE" id="PS50943"/>
    </source>
</evidence>
<dbReference type="SUPFAM" id="SSF47413">
    <property type="entry name" value="lambda repressor-like DNA-binding domains"/>
    <property type="match status" value="1"/>
</dbReference>
<name>A0A9X2MES7_9FIRM</name>
<protein>
    <submittedName>
        <fullName evidence="2">Helix-turn-helix domain-containing protein</fullName>
    </submittedName>
</protein>
<dbReference type="PROSITE" id="PS50943">
    <property type="entry name" value="HTH_CROC1"/>
    <property type="match status" value="1"/>
</dbReference>
<feature type="domain" description="HTH cro/C1-type" evidence="1">
    <location>
        <begin position="24"/>
        <end position="78"/>
    </location>
</feature>
<dbReference type="InterPro" id="IPR001387">
    <property type="entry name" value="Cro/C1-type_HTH"/>
</dbReference>
<dbReference type="EMBL" id="JANKBY010000068">
    <property type="protein sequence ID" value="MCR1822636.1"/>
    <property type="molecule type" value="Genomic_DNA"/>
</dbReference>
<proteinExistence type="predicted"/>
<sequence>MRFYRDSILERIGYDFYCDIAINIVDRRKTLGLTQEQLAKKAGIKLSRLSNIESVKYRIRLDEVENLAKALDVTVNNLINVKLDSQVGDCLYLVYLEGHEDFKLYQKATSKRMAFLKLEKHLNDDGLTWFSTPRTRVLVKLVGVPVTKQELQDKLPKFKEEQRIEK</sequence>
<dbReference type="RefSeq" id="WP_257560342.1">
    <property type="nucleotide sequence ID" value="NZ_JANKBY010000068.1"/>
</dbReference>
<comment type="caution">
    <text evidence="2">The sequence shown here is derived from an EMBL/GenBank/DDBJ whole genome shotgun (WGS) entry which is preliminary data.</text>
</comment>
<organism evidence="2 3">
    <name type="scientific">Terrisporobacter muris</name>
    <dbReference type="NCBI Taxonomy" id="2963284"/>
    <lineage>
        <taxon>Bacteria</taxon>
        <taxon>Bacillati</taxon>
        <taxon>Bacillota</taxon>
        <taxon>Clostridia</taxon>
        <taxon>Peptostreptococcales</taxon>
        <taxon>Peptostreptococcaceae</taxon>
        <taxon>Terrisporobacter</taxon>
    </lineage>
</organism>
<dbReference type="SMART" id="SM00530">
    <property type="entry name" value="HTH_XRE"/>
    <property type="match status" value="1"/>
</dbReference>
<dbReference type="InterPro" id="IPR010982">
    <property type="entry name" value="Lambda_DNA-bd_dom_sf"/>
</dbReference>
<dbReference type="Pfam" id="PF01381">
    <property type="entry name" value="HTH_3"/>
    <property type="match status" value="1"/>
</dbReference>
<accession>A0A9X2MES7</accession>
<gene>
    <name evidence="2" type="ORF">NSA58_07545</name>
</gene>
<dbReference type="Proteomes" id="UP001140817">
    <property type="component" value="Unassembled WGS sequence"/>
</dbReference>
<dbReference type="Gene3D" id="1.10.260.40">
    <property type="entry name" value="lambda repressor-like DNA-binding domains"/>
    <property type="match status" value="1"/>
</dbReference>
<evidence type="ECO:0000313" key="3">
    <source>
        <dbReference type="Proteomes" id="UP001140817"/>
    </source>
</evidence>
<evidence type="ECO:0000313" key="2">
    <source>
        <dbReference type="EMBL" id="MCR1822636.1"/>
    </source>
</evidence>
<dbReference type="GO" id="GO:0003677">
    <property type="term" value="F:DNA binding"/>
    <property type="evidence" value="ECO:0007669"/>
    <property type="project" value="InterPro"/>
</dbReference>
<dbReference type="AlphaFoldDB" id="A0A9X2MES7"/>
<keyword evidence="3" id="KW-1185">Reference proteome</keyword>